<evidence type="ECO:0000256" key="10">
    <source>
        <dbReference type="ARBA" id="ARBA00023209"/>
    </source>
</evidence>
<evidence type="ECO:0000256" key="2">
    <source>
        <dbReference type="ARBA" id="ARBA00022475"/>
    </source>
</evidence>
<dbReference type="eggNOG" id="COG1502">
    <property type="taxonomic scope" value="Bacteria"/>
</dbReference>
<dbReference type="RefSeq" id="WP_025410812.1">
    <property type="nucleotide sequence ID" value="NZ_CP007128.1"/>
</dbReference>
<keyword evidence="16" id="KW-1185">Reference proteome</keyword>
<dbReference type="NCBIfam" id="TIGR04265">
    <property type="entry name" value="bac_cardiolipin"/>
    <property type="match status" value="1"/>
</dbReference>
<organism evidence="15 16">
    <name type="scientific">Gemmatirosa kalamazoonensis</name>
    <dbReference type="NCBI Taxonomy" id="861299"/>
    <lineage>
        <taxon>Bacteria</taxon>
        <taxon>Pseudomonadati</taxon>
        <taxon>Gemmatimonadota</taxon>
        <taxon>Gemmatimonadia</taxon>
        <taxon>Gemmatimonadales</taxon>
        <taxon>Gemmatimonadaceae</taxon>
        <taxon>Gemmatirosa</taxon>
    </lineage>
</organism>
<dbReference type="SMART" id="SM00155">
    <property type="entry name" value="PLDc"/>
    <property type="match status" value="2"/>
</dbReference>
<accession>W0RDZ9</accession>
<evidence type="ECO:0000313" key="16">
    <source>
        <dbReference type="Proteomes" id="UP000019151"/>
    </source>
</evidence>
<feature type="transmembrane region" description="Helical" evidence="13">
    <location>
        <begin position="6"/>
        <end position="28"/>
    </location>
</feature>
<dbReference type="Proteomes" id="UP000019151">
    <property type="component" value="Chromosome"/>
</dbReference>
<evidence type="ECO:0000313" key="15">
    <source>
        <dbReference type="EMBL" id="AHG89309.1"/>
    </source>
</evidence>
<dbReference type="HOGENOM" id="CLU_038053_1_0_0"/>
<feature type="domain" description="PLD phosphodiesterase" evidence="14">
    <location>
        <begin position="221"/>
        <end position="248"/>
    </location>
</feature>
<dbReference type="InParanoid" id="W0RDZ9"/>
<dbReference type="InterPro" id="IPR027379">
    <property type="entry name" value="CLS_N"/>
</dbReference>
<evidence type="ECO:0000256" key="5">
    <source>
        <dbReference type="ARBA" id="ARBA00022692"/>
    </source>
</evidence>
<evidence type="ECO:0000256" key="13">
    <source>
        <dbReference type="SAM" id="Phobius"/>
    </source>
</evidence>
<protein>
    <recommendedName>
        <fullName evidence="12">Cardiolipin synthase</fullName>
        <ecNumber evidence="12">2.7.8.-</ecNumber>
    </recommendedName>
</protein>
<keyword evidence="4" id="KW-0808">Transferase</keyword>
<dbReference type="PANTHER" id="PTHR21248">
    <property type="entry name" value="CARDIOLIPIN SYNTHASE"/>
    <property type="match status" value="1"/>
</dbReference>
<keyword evidence="2" id="KW-1003">Cell membrane</keyword>
<feature type="domain" description="PLD phosphodiesterase" evidence="14">
    <location>
        <begin position="404"/>
        <end position="431"/>
    </location>
</feature>
<dbReference type="InterPro" id="IPR001736">
    <property type="entry name" value="PLipase_D/transphosphatidylase"/>
</dbReference>
<gene>
    <name evidence="15" type="ORF">J421_1772</name>
</gene>
<dbReference type="Pfam" id="PF13396">
    <property type="entry name" value="PLDc_N"/>
    <property type="match status" value="1"/>
</dbReference>
<dbReference type="EMBL" id="CP007128">
    <property type="protein sequence ID" value="AHG89309.1"/>
    <property type="molecule type" value="Genomic_DNA"/>
</dbReference>
<dbReference type="AlphaFoldDB" id="W0RDZ9"/>
<dbReference type="FunCoup" id="W0RDZ9">
    <property type="interactions" value="135"/>
</dbReference>
<keyword evidence="10" id="KW-0594">Phospholipid biosynthesis</keyword>
<keyword evidence="11" id="KW-1208">Phospholipid metabolism</keyword>
<keyword evidence="3" id="KW-0444">Lipid biosynthesis</keyword>
<evidence type="ECO:0000256" key="3">
    <source>
        <dbReference type="ARBA" id="ARBA00022516"/>
    </source>
</evidence>
<evidence type="ECO:0000256" key="6">
    <source>
        <dbReference type="ARBA" id="ARBA00022737"/>
    </source>
</evidence>
<proteinExistence type="predicted"/>
<dbReference type="InterPro" id="IPR025202">
    <property type="entry name" value="PLD-like_dom"/>
</dbReference>
<evidence type="ECO:0000256" key="12">
    <source>
        <dbReference type="NCBIfam" id="TIGR04265"/>
    </source>
</evidence>
<evidence type="ECO:0000256" key="11">
    <source>
        <dbReference type="ARBA" id="ARBA00023264"/>
    </source>
</evidence>
<dbReference type="EC" id="2.7.8.-" evidence="12"/>
<dbReference type="GO" id="GO:0008808">
    <property type="term" value="F:cardiolipin synthase activity"/>
    <property type="evidence" value="ECO:0007669"/>
    <property type="project" value="UniProtKB-UniRule"/>
</dbReference>
<dbReference type="KEGG" id="gba:J421_1772"/>
<evidence type="ECO:0000256" key="1">
    <source>
        <dbReference type="ARBA" id="ARBA00004651"/>
    </source>
</evidence>
<evidence type="ECO:0000256" key="9">
    <source>
        <dbReference type="ARBA" id="ARBA00023136"/>
    </source>
</evidence>
<dbReference type="InterPro" id="IPR022924">
    <property type="entry name" value="Cardiolipin_synthase"/>
</dbReference>
<dbReference type="Pfam" id="PF13091">
    <property type="entry name" value="PLDc_2"/>
    <property type="match status" value="2"/>
</dbReference>
<keyword evidence="5 13" id="KW-0812">Transmembrane</keyword>
<dbReference type="PROSITE" id="PS50035">
    <property type="entry name" value="PLD"/>
    <property type="match status" value="2"/>
</dbReference>
<evidence type="ECO:0000256" key="4">
    <source>
        <dbReference type="ARBA" id="ARBA00022679"/>
    </source>
</evidence>
<dbReference type="GO" id="GO:0005886">
    <property type="term" value="C:plasma membrane"/>
    <property type="evidence" value="ECO:0007669"/>
    <property type="project" value="UniProtKB-SubCell"/>
</dbReference>
<evidence type="ECO:0000256" key="7">
    <source>
        <dbReference type="ARBA" id="ARBA00022989"/>
    </source>
</evidence>
<dbReference type="Gene3D" id="3.30.870.10">
    <property type="entry name" value="Endonuclease Chain A"/>
    <property type="match status" value="2"/>
</dbReference>
<feature type="transmembrane region" description="Helical" evidence="13">
    <location>
        <begin position="40"/>
        <end position="58"/>
    </location>
</feature>
<keyword evidence="7 13" id="KW-1133">Transmembrane helix</keyword>
<comment type="subcellular location">
    <subcellularLocation>
        <location evidence="1">Cell membrane</location>
        <topology evidence="1">Multi-pass membrane protein</topology>
    </subcellularLocation>
</comment>
<keyword evidence="9 13" id="KW-0472">Membrane</keyword>
<reference evidence="15 16" key="1">
    <citation type="journal article" date="2014" name="Genome Announc.">
        <title>Genome Sequence and Methylome of Soil Bacterium Gemmatirosa kalamazoonensis KBS708T, a Member of the Rarely Cultivated Gemmatimonadetes Phylum.</title>
        <authorList>
            <person name="Debruyn J.M."/>
            <person name="Radosevich M."/>
            <person name="Wommack K.E."/>
            <person name="Polson S.W."/>
            <person name="Hauser L.J."/>
            <person name="Fawaz M.N."/>
            <person name="Korlach J."/>
            <person name="Tsai Y.C."/>
        </authorList>
    </citation>
    <scope>NUCLEOTIDE SEQUENCE [LARGE SCALE GENOMIC DNA]</scope>
    <source>
        <strain evidence="15 16">KBS708</strain>
    </source>
</reference>
<evidence type="ECO:0000259" key="14">
    <source>
        <dbReference type="PROSITE" id="PS50035"/>
    </source>
</evidence>
<dbReference type="GO" id="GO:0032049">
    <property type="term" value="P:cardiolipin biosynthetic process"/>
    <property type="evidence" value="ECO:0007669"/>
    <property type="project" value="UniProtKB-UniRule"/>
</dbReference>
<keyword evidence="6" id="KW-0677">Repeat</keyword>
<dbReference type="SUPFAM" id="SSF56024">
    <property type="entry name" value="Phospholipase D/nuclease"/>
    <property type="match status" value="2"/>
</dbReference>
<name>W0RDZ9_9BACT</name>
<evidence type="ECO:0000256" key="8">
    <source>
        <dbReference type="ARBA" id="ARBA00023098"/>
    </source>
</evidence>
<dbReference type="CDD" id="cd09158">
    <property type="entry name" value="PLDc_EcCLS_like_2"/>
    <property type="match status" value="1"/>
</dbReference>
<sequence>MTQTPWTVIATIAYALEWLIIVAALFVVPRNRRPGSATAWLMLVLLVPYVGLVLFWLIGSPKLSRRRRAQQRTIDGVIAREMARRDETAERIFDPPVSARHEPIVRLAERLGGLPACAGNTVTLLPDYGGALAQMVAAIDSARRFVHVEFYIMTLDATTEPFVAALERAHRRGVAVRVLFDHVGARKWPGHRALRRRLTASGIAWHLMLPLRPFSNEWNRPDLRNHRKILVVDGAMGFTGSMNVIDESYLVRRNRRLGVRYVELVAFVSGPVVLELNAAFVADWFAETGVMLDPDGDPDADVTPPMTGRALCQVLPSGSAYETFNNLRVFVALIHAARRRVTIACPYFVPDESLMMAITTAAQRGVDVTLFSSEVADQFFVHHAKLSFYEELLVAGVKVYQYRAPKLLHAKHIGIDDDIAVIGSSNLDMRSLTLNLEVTLLCYDAEVVEGLRRVEESYLRESTRVELNTWRRRPLAAQLFDNLARLTASLQ</sequence>
<dbReference type="PANTHER" id="PTHR21248:SF22">
    <property type="entry name" value="PHOSPHOLIPASE D"/>
    <property type="match status" value="1"/>
</dbReference>
<dbReference type="PATRIC" id="fig|861299.3.peg.1802"/>
<keyword evidence="8" id="KW-0443">Lipid metabolism</keyword>